<comment type="caution">
    <text evidence="2">The sequence shown here is derived from an EMBL/GenBank/DDBJ whole genome shotgun (WGS) entry which is preliminary data.</text>
</comment>
<evidence type="ECO:0000256" key="1">
    <source>
        <dbReference type="SAM" id="MobiDB-lite"/>
    </source>
</evidence>
<feature type="region of interest" description="Disordered" evidence="1">
    <location>
        <begin position="75"/>
        <end position="143"/>
    </location>
</feature>
<proteinExistence type="predicted"/>
<sequence length="322" mass="34871">MEPEMSLRDQAYLSVHTHRGRKWTKQRAAAAASMRLGSSVPVLNTAAPGSTAERDASAHLRPAHRSTVGSVFQQTAASSWPAPQQWPKPDASLEGAGQTPLHRSFDRRLHDPGAAPRRAATHNPSKGERVGDTTLSNHGLLPGGGASTAALIVKVDGQSADGSRIAAVATPSQRLPPSRDAALDPLVHELARKRLAEPPFSLGWAPSPPRAHVPVDAHSVEEWKLIANDFDPIVTFALHEKKVSAWRAEALARPQPPPRPKPPLQAMPKSKHEAYFEMRKEFGELLKPASEWIRAGEWRQQQRAAAESARMHAAKVAEASAN</sequence>
<keyword evidence="3" id="KW-1185">Reference proteome</keyword>
<evidence type="ECO:0000313" key="2">
    <source>
        <dbReference type="EMBL" id="KAG8466710.1"/>
    </source>
</evidence>
<dbReference type="AlphaFoldDB" id="A0A8J5XRR4"/>
<evidence type="ECO:0000313" key="3">
    <source>
        <dbReference type="Proteomes" id="UP000751190"/>
    </source>
</evidence>
<dbReference type="OrthoDB" id="10535836at2759"/>
<dbReference type="EMBL" id="JAGTXO010000007">
    <property type="protein sequence ID" value="KAG8466710.1"/>
    <property type="molecule type" value="Genomic_DNA"/>
</dbReference>
<reference evidence="2" key="1">
    <citation type="submission" date="2021-05" db="EMBL/GenBank/DDBJ databases">
        <title>The genome of the haptophyte Pavlova lutheri (Diacronema luteri, Pavlovales) - a model for lipid biosynthesis in eukaryotic algae.</title>
        <authorList>
            <person name="Hulatt C.J."/>
            <person name="Posewitz M.C."/>
        </authorList>
    </citation>
    <scope>NUCLEOTIDE SEQUENCE</scope>
    <source>
        <strain evidence="2">NIVA-4/92</strain>
    </source>
</reference>
<name>A0A8J5XRR4_DIALT</name>
<accession>A0A8J5XRR4</accession>
<gene>
    <name evidence="2" type="ORF">KFE25_008089</name>
</gene>
<feature type="compositionally biased region" description="Pro residues" evidence="1">
    <location>
        <begin position="254"/>
        <end position="265"/>
    </location>
</feature>
<dbReference type="Proteomes" id="UP000751190">
    <property type="component" value="Unassembled WGS sequence"/>
</dbReference>
<feature type="region of interest" description="Disordered" evidence="1">
    <location>
        <begin position="251"/>
        <end position="270"/>
    </location>
</feature>
<protein>
    <submittedName>
        <fullName evidence="2">Uncharacterized protein</fullName>
    </submittedName>
</protein>
<organism evidence="2 3">
    <name type="scientific">Diacronema lutheri</name>
    <name type="common">Unicellular marine alga</name>
    <name type="synonym">Monochrysis lutheri</name>
    <dbReference type="NCBI Taxonomy" id="2081491"/>
    <lineage>
        <taxon>Eukaryota</taxon>
        <taxon>Haptista</taxon>
        <taxon>Haptophyta</taxon>
        <taxon>Pavlovophyceae</taxon>
        <taxon>Pavlovales</taxon>
        <taxon>Pavlovaceae</taxon>
        <taxon>Diacronema</taxon>
    </lineage>
</organism>